<evidence type="ECO:0000313" key="2">
    <source>
        <dbReference type="Proteomes" id="UP001204445"/>
    </source>
</evidence>
<evidence type="ECO:0000313" key="1">
    <source>
        <dbReference type="EMBL" id="MCS3902710.1"/>
    </source>
</evidence>
<dbReference type="AlphaFoldDB" id="A0AAE3L0W1"/>
<keyword evidence="2" id="KW-1185">Reference proteome</keyword>
<comment type="caution">
    <text evidence="1">The sequence shown here is derived from an EMBL/GenBank/DDBJ whole genome shotgun (WGS) entry which is preliminary data.</text>
</comment>
<reference evidence="1" key="1">
    <citation type="submission" date="2022-08" db="EMBL/GenBank/DDBJ databases">
        <title>Genomic Encyclopedia of Type Strains, Phase III (KMG-III): the genomes of soil and plant-associated and newly described type strains.</title>
        <authorList>
            <person name="Whitman W."/>
        </authorList>
    </citation>
    <scope>NUCLEOTIDE SEQUENCE</scope>
    <source>
        <strain evidence="1">HMT 1</strain>
    </source>
</reference>
<organism evidence="1 2">
    <name type="scientific">Methylohalomonas lacus</name>
    <dbReference type="NCBI Taxonomy" id="398773"/>
    <lineage>
        <taxon>Bacteria</taxon>
        <taxon>Pseudomonadati</taxon>
        <taxon>Pseudomonadota</taxon>
        <taxon>Gammaproteobacteria</taxon>
        <taxon>Methylohalomonadales</taxon>
        <taxon>Methylohalomonadaceae</taxon>
        <taxon>Methylohalomonas</taxon>
    </lineage>
</organism>
<dbReference type="RefSeq" id="WP_259054275.1">
    <property type="nucleotide sequence ID" value="NZ_JANUCT010000004.1"/>
</dbReference>
<sequence>MTAYKRPLAVLVGIVCLAGMFVAADYLGLFGVRESTSTDFVDFRVRTLDAETGREISDVKIRCFQFGTTNACGQPPSRERGVVRVSLLVEKHVRESLLFTHAVRYSPVSEEELRIMFIHGDYDKPVQRYNIPDLLVKPGRTFSVEMKPLATAAGQENGA</sequence>
<dbReference type="EMBL" id="JANUCT010000004">
    <property type="protein sequence ID" value="MCS3902710.1"/>
    <property type="molecule type" value="Genomic_DNA"/>
</dbReference>
<protein>
    <submittedName>
        <fullName evidence="1">Uncharacterized protein</fullName>
    </submittedName>
</protein>
<accession>A0AAE3L0W1</accession>
<dbReference type="Proteomes" id="UP001204445">
    <property type="component" value="Unassembled WGS sequence"/>
</dbReference>
<name>A0AAE3L0W1_9GAMM</name>
<proteinExistence type="predicted"/>
<gene>
    <name evidence="1" type="ORF">J2T55_000714</name>
</gene>